<dbReference type="NCBIfam" id="TIGR04183">
    <property type="entry name" value="Por_Secre_tail"/>
    <property type="match status" value="1"/>
</dbReference>
<dbReference type="EMBL" id="JAUOEM010000001">
    <property type="protein sequence ID" value="MDO5985791.1"/>
    <property type="molecule type" value="Genomic_DNA"/>
</dbReference>
<dbReference type="RefSeq" id="WP_303280337.1">
    <property type="nucleotide sequence ID" value="NZ_BAABCZ010000016.1"/>
</dbReference>
<evidence type="ECO:0000259" key="3">
    <source>
        <dbReference type="Pfam" id="PF18962"/>
    </source>
</evidence>
<accession>A0ABT8WVV1</accession>
<dbReference type="Pfam" id="PF18962">
    <property type="entry name" value="Por_Secre_tail"/>
    <property type="match status" value="1"/>
</dbReference>
<dbReference type="InterPro" id="IPR026444">
    <property type="entry name" value="Secre_tail"/>
</dbReference>
<feature type="domain" description="Secretion system C-terminal sorting" evidence="3">
    <location>
        <begin position="677"/>
        <end position="745"/>
    </location>
</feature>
<reference evidence="4" key="1">
    <citation type="submission" date="2023-07" db="EMBL/GenBank/DDBJ databases">
        <title>Two novel species in the genus Flavivirga.</title>
        <authorList>
            <person name="Kwon K."/>
        </authorList>
    </citation>
    <scope>NUCLEOTIDE SEQUENCE</scope>
    <source>
        <strain evidence="4">KACC 14157</strain>
    </source>
</reference>
<feature type="signal peptide" evidence="2">
    <location>
        <begin position="1"/>
        <end position="20"/>
    </location>
</feature>
<dbReference type="Proteomes" id="UP001176891">
    <property type="component" value="Unassembled WGS sequence"/>
</dbReference>
<protein>
    <submittedName>
        <fullName evidence="4">T9SS type A sorting domain-containing protein</fullName>
    </submittedName>
</protein>
<keyword evidence="5" id="KW-1185">Reference proteome</keyword>
<sequence length="746" mass="78467">MKTILLSLLFVTSLPITSNAINGNVENKYNSDFISTLTAFTGGDGCTSATIIGCGGFETGDTSGFTDTGGANSFPDEWYVFEANGNREQVFVDLTSGNESVLTVYEGSCGGLTLVDSQVTNFGYAGISFESNGTSDYYWVVEGNTASGSGVYNLSSFCQEIPGDSCSAPKNLFCDSVSTGNTMNNTDTGGENASPEEWFVYFGSSRLKIITVSLCGVDTDFDSLLTVYASNDCSGFTTVATSDNDCGDDGEITFTTEPNQTYYVVVEGATATDVGNYSLSVSCEDTGGEDCNSAVPLICGIPVNANTLSSTDNGGLTSAPDQWFQYRSFDNPELVTLSLCNNTDFDSSIAVYVGFCGGPLLVSNDNTCGDDAEVVFATIPNGVYYIVVEGATSTDVGNYSLSASCVNTGADSCGSAVSTFCGATIEGNTTIGTDTGGQNASPDNWIGYFPRSEEQSQIITLSLCGGTDFDSLLSVYEGSCGSLNLIASSDNDCGDDGELTFTALGGDVADYYFVVEGATASDAGYYTLSITGCTPIPGDFCRTALPVFTGSVISAETSTSTDQGGESAAPDNWFVYYSSGVAENLKFSLCDPATDFDSSIAIYEGVFCFNPLNLVASNDSFCGNNAEITFTTGTNFETYFIVVEGATNSDFGNYTLSVSNATLSTDAFELENAIEFYPNPANTIVNIKSQGLITGIDIFNMIGQKVISRKINSNIIELNVDTLVSGTYFMKVSSRDSSSIHKILIN</sequence>
<evidence type="ECO:0000256" key="2">
    <source>
        <dbReference type="SAM" id="SignalP"/>
    </source>
</evidence>
<gene>
    <name evidence="4" type="ORF">Q4Q39_00105</name>
</gene>
<evidence type="ECO:0000313" key="5">
    <source>
        <dbReference type="Proteomes" id="UP001176891"/>
    </source>
</evidence>
<evidence type="ECO:0000313" key="4">
    <source>
        <dbReference type="EMBL" id="MDO5985791.1"/>
    </source>
</evidence>
<evidence type="ECO:0000256" key="1">
    <source>
        <dbReference type="ARBA" id="ARBA00022729"/>
    </source>
</evidence>
<dbReference type="Gene3D" id="2.60.120.380">
    <property type="match status" value="3"/>
</dbReference>
<keyword evidence="1 2" id="KW-0732">Signal</keyword>
<proteinExistence type="predicted"/>
<name>A0ABT8WVV1_9FLAO</name>
<comment type="caution">
    <text evidence="4">The sequence shown here is derived from an EMBL/GenBank/DDBJ whole genome shotgun (WGS) entry which is preliminary data.</text>
</comment>
<feature type="chain" id="PRO_5046942395" evidence="2">
    <location>
        <begin position="21"/>
        <end position="746"/>
    </location>
</feature>
<organism evidence="4 5">
    <name type="scientific">Flavivirga amylovorans</name>
    <dbReference type="NCBI Taxonomy" id="870486"/>
    <lineage>
        <taxon>Bacteria</taxon>
        <taxon>Pseudomonadati</taxon>
        <taxon>Bacteroidota</taxon>
        <taxon>Flavobacteriia</taxon>
        <taxon>Flavobacteriales</taxon>
        <taxon>Flavobacteriaceae</taxon>
        <taxon>Flavivirga</taxon>
    </lineage>
</organism>